<feature type="transmembrane region" description="Helical" evidence="10">
    <location>
        <begin position="153"/>
        <end position="177"/>
    </location>
</feature>
<dbReference type="EMBL" id="JAFEMO010000546">
    <property type="protein sequence ID" value="KAH7511539.1"/>
    <property type="molecule type" value="Genomic_DNA"/>
</dbReference>
<dbReference type="Proteomes" id="UP000827721">
    <property type="component" value="Unassembled WGS sequence"/>
</dbReference>
<keyword evidence="6" id="KW-1278">Translocase</keyword>
<feature type="transmembrane region" description="Helical" evidence="10">
    <location>
        <begin position="414"/>
        <end position="437"/>
    </location>
</feature>
<feature type="transmembrane region" description="Helical" evidence="10">
    <location>
        <begin position="251"/>
        <end position="270"/>
    </location>
</feature>
<evidence type="ECO:0000313" key="12">
    <source>
        <dbReference type="Proteomes" id="UP000827721"/>
    </source>
</evidence>
<evidence type="ECO:0000256" key="1">
    <source>
        <dbReference type="ARBA" id="ARBA00004127"/>
    </source>
</evidence>
<comment type="subcellular location">
    <subcellularLocation>
        <location evidence="1">Endomembrane system</location>
        <topology evidence="1">Multi-pass membrane protein</topology>
    </subcellularLocation>
</comment>
<evidence type="ECO:0000256" key="8">
    <source>
        <dbReference type="ARBA" id="ARBA00023065"/>
    </source>
</evidence>
<protein>
    <recommendedName>
        <fullName evidence="2">H(+)-exporting diphosphatase</fullName>
        <ecNumber evidence="2">7.1.3.1</ecNumber>
    </recommendedName>
</protein>
<evidence type="ECO:0000256" key="3">
    <source>
        <dbReference type="ARBA" id="ARBA00022448"/>
    </source>
</evidence>
<gene>
    <name evidence="11" type="ORF">JRO89_XSUnG0193600</name>
</gene>
<evidence type="ECO:0000256" key="6">
    <source>
        <dbReference type="ARBA" id="ARBA00022967"/>
    </source>
</evidence>
<feature type="transmembrane region" description="Helical" evidence="10">
    <location>
        <begin position="227"/>
        <end position="245"/>
    </location>
</feature>
<evidence type="ECO:0000256" key="4">
    <source>
        <dbReference type="ARBA" id="ARBA00022692"/>
    </source>
</evidence>
<evidence type="ECO:0000256" key="10">
    <source>
        <dbReference type="SAM" id="Phobius"/>
    </source>
</evidence>
<name>A0ABQ8GXC1_9ROSI</name>
<keyword evidence="9 10" id="KW-0472">Membrane</keyword>
<keyword evidence="4 10" id="KW-0812">Transmembrane</keyword>
<dbReference type="PANTHER" id="PTHR31998">
    <property type="entry name" value="K(+)-INSENSITIVE PYROPHOSPHATE-ENERGIZED PROTON PUMP"/>
    <property type="match status" value="1"/>
</dbReference>
<keyword evidence="3" id="KW-0813">Transport</keyword>
<evidence type="ECO:0000256" key="5">
    <source>
        <dbReference type="ARBA" id="ARBA00022842"/>
    </source>
</evidence>
<accession>A0ABQ8GXC1</accession>
<dbReference type="EC" id="7.1.3.1" evidence="2"/>
<dbReference type="InterPro" id="IPR004131">
    <property type="entry name" value="PPase-energised_H-pump"/>
</dbReference>
<sequence>MVLVPLRNTWSRTFFSVVCEILQTDLGGGADLFESIVAEIISAMIHGGTMAQPCKLERLVGIITAYVFVWINKYYSDYKHKLLADESVSPNGGLFGTAVAAMEMLSTAAYLLMTTDLFGLSLIMLLEFIYIFAEMIKPGALAFVSPIVLGHPLLGAKVVATLVMFVKLFAIVMAPFVNTAGGAWDNAKKYLETGALGGKGSDTHKAAFTGETDGDPFKGTAESSLHVLIKIVATITLVMAPIVLASSPCQIWFWIFMCCLVCPVGWCNILKLADVWPDLVGKLEQGIPEEDHRNPTGIAVLVGDNVGYCAARGVDLFESIVAKRCKIKDFFTVYRWLLYTEEAPSARLNFAYAGWSQFGPGINGPSCLAYSCSKMGMLSTTVYVLTMDMFGPIADNAGGMVEMRQQVDITIPKVFIGGFLGSMLIFLFSTWACFAVGRTAQEVVNKVRRQFIEWPDIMEYKERPDYGRCVAIVASASLREMIKPGALAP</sequence>
<keyword evidence="5" id="KW-0460">Magnesium</keyword>
<evidence type="ECO:0000256" key="2">
    <source>
        <dbReference type="ARBA" id="ARBA00013242"/>
    </source>
</evidence>
<organism evidence="11 12">
    <name type="scientific">Xanthoceras sorbifolium</name>
    <dbReference type="NCBI Taxonomy" id="99658"/>
    <lineage>
        <taxon>Eukaryota</taxon>
        <taxon>Viridiplantae</taxon>
        <taxon>Streptophyta</taxon>
        <taxon>Embryophyta</taxon>
        <taxon>Tracheophyta</taxon>
        <taxon>Spermatophyta</taxon>
        <taxon>Magnoliopsida</taxon>
        <taxon>eudicotyledons</taxon>
        <taxon>Gunneridae</taxon>
        <taxon>Pentapetalae</taxon>
        <taxon>rosids</taxon>
        <taxon>malvids</taxon>
        <taxon>Sapindales</taxon>
        <taxon>Sapindaceae</taxon>
        <taxon>Xanthoceroideae</taxon>
        <taxon>Xanthoceras</taxon>
    </lineage>
</organism>
<reference evidence="11 12" key="1">
    <citation type="submission" date="2021-02" db="EMBL/GenBank/DDBJ databases">
        <title>Plant Genome Project.</title>
        <authorList>
            <person name="Zhang R.-G."/>
        </authorList>
    </citation>
    <scope>NUCLEOTIDE SEQUENCE [LARGE SCALE GENOMIC DNA]</scope>
    <source>
        <tissue evidence="11">Leaves</tissue>
    </source>
</reference>
<keyword evidence="12" id="KW-1185">Reference proteome</keyword>
<comment type="caution">
    <text evidence="11">The sequence shown here is derived from an EMBL/GenBank/DDBJ whole genome shotgun (WGS) entry which is preliminary data.</text>
</comment>
<evidence type="ECO:0000256" key="7">
    <source>
        <dbReference type="ARBA" id="ARBA00022989"/>
    </source>
</evidence>
<evidence type="ECO:0000313" key="11">
    <source>
        <dbReference type="EMBL" id="KAH7511539.1"/>
    </source>
</evidence>
<dbReference type="Pfam" id="PF03030">
    <property type="entry name" value="H_PPase"/>
    <property type="match status" value="3"/>
</dbReference>
<keyword evidence="7 10" id="KW-1133">Transmembrane helix</keyword>
<keyword evidence="8" id="KW-0406">Ion transport</keyword>
<evidence type="ECO:0000256" key="9">
    <source>
        <dbReference type="ARBA" id="ARBA00023136"/>
    </source>
</evidence>
<feature type="transmembrane region" description="Helical" evidence="10">
    <location>
        <begin position="110"/>
        <end position="133"/>
    </location>
</feature>
<proteinExistence type="predicted"/>